<protein>
    <submittedName>
        <fullName evidence="1">Uncharacterized protein</fullName>
    </submittedName>
</protein>
<name>A0ABX6QM87_9HYPH</name>
<proteinExistence type="predicted"/>
<dbReference type="RefSeq" id="WP_138288382.1">
    <property type="nucleotide sequence ID" value="NZ_CP058350.1"/>
</dbReference>
<accession>A0ABX6QM87</accession>
<dbReference type="Proteomes" id="UP000308530">
    <property type="component" value="Chromosome"/>
</dbReference>
<reference evidence="1 2" key="1">
    <citation type="submission" date="2020-06" db="EMBL/GenBank/DDBJ databases">
        <title>Genome sequence of Rhizobium sp strain ADMK78.</title>
        <authorList>
            <person name="Rahi P."/>
        </authorList>
    </citation>
    <scope>NUCLEOTIDE SEQUENCE [LARGE SCALE GENOMIC DNA]</scope>
    <source>
        <strain evidence="1 2">ADMK78</strain>
    </source>
</reference>
<sequence>MSTQESKKLEAVLEAATSYGDKFQNDVSDINLSASFNGRLGSGSVEYQKLDAAKNRYYEACIFVVGQFPDLRALGCDLRAALIRLEAQFHPRPNSMDRYRHEFSVDFGEALARVRDQICHQVEHGILKMGSESRNTTIIQNGANSVAVATGDNSPVSLTVNYSKIAQLAGEALEELQGWNVPTEKRNAIEDGYIAIGDEAKKATPDKSRMKRIAQRIADDIRAMKDAAISAGASEIGTAAATALLTAISSM</sequence>
<dbReference type="EMBL" id="CP058350">
    <property type="protein sequence ID" value="QLF69696.1"/>
    <property type="molecule type" value="Genomic_DNA"/>
</dbReference>
<organism evidence="1 2">
    <name type="scientific">Peteryoungia desertarenae</name>
    <dbReference type="NCBI Taxonomy" id="1813451"/>
    <lineage>
        <taxon>Bacteria</taxon>
        <taxon>Pseudomonadati</taxon>
        <taxon>Pseudomonadota</taxon>
        <taxon>Alphaproteobacteria</taxon>
        <taxon>Hyphomicrobiales</taxon>
        <taxon>Rhizobiaceae</taxon>
        <taxon>Peteryoungia</taxon>
    </lineage>
</organism>
<evidence type="ECO:0000313" key="1">
    <source>
        <dbReference type="EMBL" id="QLF69696.1"/>
    </source>
</evidence>
<evidence type="ECO:0000313" key="2">
    <source>
        <dbReference type="Proteomes" id="UP000308530"/>
    </source>
</evidence>
<keyword evidence="2" id="KW-1185">Reference proteome</keyword>
<gene>
    <name evidence="1" type="ORF">FE840_009160</name>
</gene>